<feature type="transmembrane region" description="Helical" evidence="3">
    <location>
        <begin position="109"/>
        <end position="133"/>
    </location>
</feature>
<feature type="domain" description="PPIase cyclophilin-type" evidence="4">
    <location>
        <begin position="195"/>
        <end position="343"/>
    </location>
</feature>
<name>A0A8J4DWG8_9ACTN</name>
<dbReference type="PANTHER" id="PTHR45625:SF3">
    <property type="entry name" value="PEPTIDYL-PROLYL CIS-TRANS ISOMERASE B-RELATED"/>
    <property type="match status" value="1"/>
</dbReference>
<comment type="function">
    <text evidence="1">PPIases accelerate the folding of proteins. It catalyzes the cis-trans isomerization of proline imidic peptide bonds in oligopeptides.</text>
</comment>
<organism evidence="5 6">
    <name type="scientific">Virgisporangium aliadipatigenens</name>
    <dbReference type="NCBI Taxonomy" id="741659"/>
    <lineage>
        <taxon>Bacteria</taxon>
        <taxon>Bacillati</taxon>
        <taxon>Actinomycetota</taxon>
        <taxon>Actinomycetes</taxon>
        <taxon>Micromonosporales</taxon>
        <taxon>Micromonosporaceae</taxon>
        <taxon>Virgisporangium</taxon>
    </lineage>
</organism>
<keyword evidence="3" id="KW-0812">Transmembrane</keyword>
<dbReference type="GO" id="GO:0003755">
    <property type="term" value="F:peptidyl-prolyl cis-trans isomerase activity"/>
    <property type="evidence" value="ECO:0007669"/>
    <property type="project" value="InterPro"/>
</dbReference>
<dbReference type="PROSITE" id="PS50072">
    <property type="entry name" value="CSA_PPIASE_2"/>
    <property type="match status" value="1"/>
</dbReference>
<dbReference type="InterPro" id="IPR029000">
    <property type="entry name" value="Cyclophilin-like_dom_sf"/>
</dbReference>
<proteinExistence type="predicted"/>
<feature type="region of interest" description="Disordered" evidence="2">
    <location>
        <begin position="1"/>
        <end position="101"/>
    </location>
</feature>
<sequence>MSDQPPVGSGAGQPPASEGAGRPPAEGPRTGPFPPVTSPHAPGRQPAPSTGEFPLLPTPFPAGPASGAPTFPPASTTYPPPAPFHQMGPGGQFGPGGYPPPAPRRSSGVLLAVVGGTLALLLLVACGVVIVILRASPPQAAHAPAAGPPAATGAPAAGALDCGITTAPPPPGNAPGPPDVSSAPRTGTATMRLATNLGEITVAMDRAKTPCTVANFAHLARSGFLANSTCHRLVTAAIFVLQCGDPTGTGAGTPGYAFRDENLAGARYARGVVAMANAGPGTNGSQFFIVYADSLDLPAQYTPFGTVGSGLDIVRRVAEAGVDPVGATDGAPRMKLTLRSVTVTA</sequence>
<comment type="caution">
    <text evidence="5">The sequence shown here is derived from an EMBL/GenBank/DDBJ whole genome shotgun (WGS) entry which is preliminary data.</text>
</comment>
<dbReference type="SUPFAM" id="SSF50891">
    <property type="entry name" value="Cyclophilin-like"/>
    <property type="match status" value="1"/>
</dbReference>
<evidence type="ECO:0000256" key="1">
    <source>
        <dbReference type="ARBA" id="ARBA00002388"/>
    </source>
</evidence>
<evidence type="ECO:0000313" key="5">
    <source>
        <dbReference type="EMBL" id="GIJ52243.1"/>
    </source>
</evidence>
<accession>A0A8J4DWG8</accession>
<dbReference type="EMBL" id="BOPF01000070">
    <property type="protein sequence ID" value="GIJ52243.1"/>
    <property type="molecule type" value="Genomic_DNA"/>
</dbReference>
<evidence type="ECO:0000259" key="4">
    <source>
        <dbReference type="PROSITE" id="PS50072"/>
    </source>
</evidence>
<evidence type="ECO:0000313" key="6">
    <source>
        <dbReference type="Proteomes" id="UP000619260"/>
    </source>
</evidence>
<dbReference type="Proteomes" id="UP000619260">
    <property type="component" value="Unassembled WGS sequence"/>
</dbReference>
<dbReference type="Gene3D" id="2.40.100.10">
    <property type="entry name" value="Cyclophilin-like"/>
    <property type="match status" value="1"/>
</dbReference>
<keyword evidence="6" id="KW-1185">Reference proteome</keyword>
<dbReference type="PRINTS" id="PR00153">
    <property type="entry name" value="CSAPPISMRASE"/>
</dbReference>
<dbReference type="InterPro" id="IPR002130">
    <property type="entry name" value="Cyclophilin-type_PPIase_dom"/>
</dbReference>
<evidence type="ECO:0000256" key="2">
    <source>
        <dbReference type="SAM" id="MobiDB-lite"/>
    </source>
</evidence>
<feature type="region of interest" description="Disordered" evidence="2">
    <location>
        <begin position="157"/>
        <end position="186"/>
    </location>
</feature>
<reference evidence="5" key="1">
    <citation type="submission" date="2021-01" db="EMBL/GenBank/DDBJ databases">
        <title>Whole genome shotgun sequence of Virgisporangium aliadipatigenens NBRC 105644.</title>
        <authorList>
            <person name="Komaki H."/>
            <person name="Tamura T."/>
        </authorList>
    </citation>
    <scope>NUCLEOTIDE SEQUENCE</scope>
    <source>
        <strain evidence="5">NBRC 105644</strain>
    </source>
</reference>
<dbReference type="CDD" id="cd00317">
    <property type="entry name" value="cyclophilin"/>
    <property type="match status" value="1"/>
</dbReference>
<keyword evidence="3" id="KW-1133">Transmembrane helix</keyword>
<evidence type="ECO:0000256" key="3">
    <source>
        <dbReference type="SAM" id="Phobius"/>
    </source>
</evidence>
<keyword evidence="3" id="KW-0472">Membrane</keyword>
<dbReference type="Pfam" id="PF00160">
    <property type="entry name" value="Pro_isomerase"/>
    <property type="match status" value="1"/>
</dbReference>
<dbReference type="PANTHER" id="PTHR45625">
    <property type="entry name" value="PEPTIDYL-PROLYL CIS-TRANS ISOMERASE-RELATED"/>
    <property type="match status" value="1"/>
</dbReference>
<dbReference type="RefSeq" id="WP_239153833.1">
    <property type="nucleotide sequence ID" value="NZ_BOPF01000070.1"/>
</dbReference>
<protein>
    <recommendedName>
        <fullName evidence="4">PPIase cyclophilin-type domain-containing protein</fullName>
    </recommendedName>
</protein>
<dbReference type="InterPro" id="IPR044666">
    <property type="entry name" value="Cyclophilin_A-like"/>
</dbReference>
<feature type="compositionally biased region" description="Pro residues" evidence="2">
    <location>
        <begin position="167"/>
        <end position="178"/>
    </location>
</feature>
<dbReference type="AlphaFoldDB" id="A0A8J4DWG8"/>
<gene>
    <name evidence="5" type="ORF">Val02_91290</name>
</gene>